<dbReference type="PANTHER" id="PTHR43300:SF7">
    <property type="entry name" value="UDP-N-ACETYLBACILLOSAMINE N-ACETYLTRANSFERASE"/>
    <property type="match status" value="1"/>
</dbReference>
<reference evidence="4" key="2">
    <citation type="submission" date="2016-11" db="EMBL/GenBank/DDBJ databases">
        <authorList>
            <person name="Varghese N."/>
            <person name="Submissions S."/>
        </authorList>
    </citation>
    <scope>NUCLEOTIDE SEQUENCE [LARGE SCALE GENOMIC DNA]</scope>
    <source>
        <strain evidence="4">DSM 19729</strain>
    </source>
</reference>
<dbReference type="EMBL" id="PVUB01000010">
    <property type="protein sequence ID" value="PRZ21009.1"/>
    <property type="molecule type" value="Genomic_DNA"/>
</dbReference>
<dbReference type="EMBL" id="FQWO01000012">
    <property type="protein sequence ID" value="SHH38613.1"/>
    <property type="molecule type" value="Genomic_DNA"/>
</dbReference>
<dbReference type="SUPFAM" id="SSF51161">
    <property type="entry name" value="Trimeric LpxA-like enzymes"/>
    <property type="match status" value="1"/>
</dbReference>
<accession>A0A1M5SL33</accession>
<keyword evidence="3" id="KW-0012">Acyltransferase</keyword>
<dbReference type="InterPro" id="IPR050179">
    <property type="entry name" value="Trans_hexapeptide_repeat"/>
</dbReference>
<gene>
    <name evidence="2" type="ORF">BC624_11025</name>
    <name evidence="3" type="ORF">SAMN05443373_11224</name>
</gene>
<protein>
    <submittedName>
        <fullName evidence="3">UDP-3-O-[3-hydroxymyristoyl] glucosamine N-acyltransferase</fullName>
    </submittedName>
</protein>
<reference evidence="3" key="1">
    <citation type="submission" date="2016-11" db="EMBL/GenBank/DDBJ databases">
        <authorList>
            <person name="Jaros S."/>
            <person name="Januszkiewicz K."/>
            <person name="Wedrychowicz H."/>
        </authorList>
    </citation>
    <scope>NUCLEOTIDE SEQUENCE [LARGE SCALE GENOMIC DNA]</scope>
    <source>
        <strain evidence="3">DSM 19729</strain>
    </source>
</reference>
<dbReference type="Pfam" id="PF00132">
    <property type="entry name" value="Hexapep"/>
    <property type="match status" value="2"/>
</dbReference>
<evidence type="ECO:0000313" key="3">
    <source>
        <dbReference type="EMBL" id="SHH38613.1"/>
    </source>
</evidence>
<keyword evidence="3" id="KW-0808">Transferase</keyword>
<reference evidence="2 5" key="3">
    <citation type="submission" date="2018-03" db="EMBL/GenBank/DDBJ databases">
        <title>Genomic Encyclopedia of Archaeal and Bacterial Type Strains, Phase II (KMG-II): from individual species to whole genera.</title>
        <authorList>
            <person name="Goeker M."/>
        </authorList>
    </citation>
    <scope>NUCLEOTIDE SEQUENCE [LARGE SCALE GENOMIC DNA]</scope>
    <source>
        <strain evidence="2 5">DSM 17797</strain>
    </source>
</reference>
<dbReference type="AlphaFoldDB" id="A0A1M5SL33"/>
<dbReference type="Proteomes" id="UP000237771">
    <property type="component" value="Unassembled WGS sequence"/>
</dbReference>
<dbReference type="InterPro" id="IPR011004">
    <property type="entry name" value="Trimer_LpxA-like_sf"/>
</dbReference>
<dbReference type="GO" id="GO:0016746">
    <property type="term" value="F:acyltransferase activity"/>
    <property type="evidence" value="ECO:0007669"/>
    <property type="project" value="UniProtKB-KW"/>
</dbReference>
<dbReference type="STRING" id="280093.SAMN05443373_11224"/>
<dbReference type="Proteomes" id="UP000184384">
    <property type="component" value="Unassembled WGS sequence"/>
</dbReference>
<evidence type="ECO:0000313" key="5">
    <source>
        <dbReference type="Proteomes" id="UP000237771"/>
    </source>
</evidence>
<proteinExistence type="inferred from homology"/>
<comment type="similarity">
    <text evidence="1">Belongs to the transferase hexapeptide repeat family.</text>
</comment>
<evidence type="ECO:0000313" key="2">
    <source>
        <dbReference type="EMBL" id="PRZ21009.1"/>
    </source>
</evidence>
<name>A0A1M5SL33_9FLAO</name>
<organism evidence="3 4">
    <name type="scientific">Flavobacterium granuli</name>
    <dbReference type="NCBI Taxonomy" id="280093"/>
    <lineage>
        <taxon>Bacteria</taxon>
        <taxon>Pseudomonadati</taxon>
        <taxon>Bacteroidota</taxon>
        <taxon>Flavobacteriia</taxon>
        <taxon>Flavobacteriales</taxon>
        <taxon>Flavobacteriaceae</taxon>
        <taxon>Flavobacterium</taxon>
    </lineage>
</organism>
<dbReference type="Gene3D" id="2.160.10.10">
    <property type="entry name" value="Hexapeptide repeat proteins"/>
    <property type="match status" value="1"/>
</dbReference>
<dbReference type="InterPro" id="IPR001451">
    <property type="entry name" value="Hexapep"/>
</dbReference>
<keyword evidence="5" id="KW-1185">Reference proteome</keyword>
<evidence type="ECO:0000313" key="4">
    <source>
        <dbReference type="Proteomes" id="UP000184384"/>
    </source>
</evidence>
<dbReference type="PANTHER" id="PTHR43300">
    <property type="entry name" value="ACETYLTRANSFERASE"/>
    <property type="match status" value="1"/>
</dbReference>
<evidence type="ECO:0000256" key="1">
    <source>
        <dbReference type="ARBA" id="ARBA00007274"/>
    </source>
</evidence>
<sequence length="339" mass="37537">MLQYLVAGGLKINNYMNNQIIKISEIANLLDINYYGIDSDIDGLNLCNREIISNSVVSYISSEKFISNGISNTKIRGLFVTKEVYEVILKKEGFKRDIAFFIVDYPEVEFYKLHEILYSRTSFYKKFNFESVLGQNCIIHPTSVIEDGVIIGNNVRIGANSVIKKGTVINDNTVVGSCTVIGAEGFQLIYDEFNVPFTVTHVGGTYIGKNVLINDNCTISNALFEGNVIIDDNCKIDSQVHIGHNCKIGKNSVITGNSLLMGTVELKENVWIAPSATVSNKCVVHNNSFVGSMSLVANNISENSRVCGIPAIPVDEYIKIIVQQKKIIKNGRENSKNNK</sequence>